<organism evidence="5 6">
    <name type="scientific">Actinoplanes teichomyceticus</name>
    <dbReference type="NCBI Taxonomy" id="1867"/>
    <lineage>
        <taxon>Bacteria</taxon>
        <taxon>Bacillati</taxon>
        <taxon>Actinomycetota</taxon>
        <taxon>Actinomycetes</taxon>
        <taxon>Micromonosporales</taxon>
        <taxon>Micromonosporaceae</taxon>
        <taxon>Actinoplanes</taxon>
    </lineage>
</organism>
<reference evidence="5 6" key="1">
    <citation type="submission" date="2019-06" db="EMBL/GenBank/DDBJ databases">
        <title>Sequencing the genomes of 1000 actinobacteria strains.</title>
        <authorList>
            <person name="Klenk H.-P."/>
        </authorList>
    </citation>
    <scope>NUCLEOTIDE SEQUENCE [LARGE SCALE GENOMIC DNA]</scope>
    <source>
        <strain evidence="5 6">DSM 43866</strain>
    </source>
</reference>
<keyword evidence="4" id="KW-0472">Membrane</keyword>
<evidence type="ECO:0000256" key="4">
    <source>
        <dbReference type="ARBA" id="ARBA00023136"/>
    </source>
</evidence>
<dbReference type="AlphaFoldDB" id="A0A561VS92"/>
<proteinExistence type="predicted"/>
<dbReference type="GO" id="GO:0005737">
    <property type="term" value="C:cytoplasm"/>
    <property type="evidence" value="ECO:0007669"/>
    <property type="project" value="UniProtKB-ARBA"/>
</dbReference>
<dbReference type="GO" id="GO:0012505">
    <property type="term" value="C:endomembrane system"/>
    <property type="evidence" value="ECO:0007669"/>
    <property type="project" value="UniProtKB-ARBA"/>
</dbReference>
<keyword evidence="2" id="KW-0333">Golgi apparatus</keyword>
<dbReference type="InterPro" id="IPR008628">
    <property type="entry name" value="GPP34-like"/>
</dbReference>
<dbReference type="GO" id="GO:0070273">
    <property type="term" value="F:phosphatidylinositol-4-phosphate binding"/>
    <property type="evidence" value="ECO:0007669"/>
    <property type="project" value="InterPro"/>
</dbReference>
<comment type="caution">
    <text evidence="5">The sequence shown here is derived from an EMBL/GenBank/DDBJ whole genome shotgun (WGS) entry which is preliminary data.</text>
</comment>
<evidence type="ECO:0000256" key="2">
    <source>
        <dbReference type="ARBA" id="ARBA00023034"/>
    </source>
</evidence>
<comment type="subcellular location">
    <subcellularLocation>
        <location evidence="1">Golgi apparatus membrane</location>
        <topology evidence="1">Peripheral membrane protein</topology>
        <orientation evidence="1">Cytoplasmic side</orientation>
    </subcellularLocation>
</comment>
<dbReference type="RefSeq" id="WP_164466157.1">
    <property type="nucleotide sequence ID" value="NZ_BOMX01000147.1"/>
</dbReference>
<name>A0A561VS92_ACTTI</name>
<evidence type="ECO:0000256" key="3">
    <source>
        <dbReference type="ARBA" id="ARBA00023121"/>
    </source>
</evidence>
<protein>
    <submittedName>
        <fullName evidence="5">Golgi phosphoprotein 3 GPP34</fullName>
    </submittedName>
</protein>
<evidence type="ECO:0000313" key="6">
    <source>
        <dbReference type="Proteomes" id="UP000320239"/>
    </source>
</evidence>
<evidence type="ECO:0000256" key="1">
    <source>
        <dbReference type="ARBA" id="ARBA00004255"/>
    </source>
</evidence>
<dbReference type="Pfam" id="PF05719">
    <property type="entry name" value="GPP34"/>
    <property type="match status" value="1"/>
</dbReference>
<keyword evidence="3" id="KW-0446">Lipid-binding</keyword>
<dbReference type="InterPro" id="IPR038261">
    <property type="entry name" value="GPP34-like_sf"/>
</dbReference>
<gene>
    <name evidence="5" type="ORF">FHX34_104795</name>
</gene>
<dbReference type="Gene3D" id="1.10.3630.10">
    <property type="entry name" value="yeast vps74-n-term truncation variant domain like"/>
    <property type="match status" value="1"/>
</dbReference>
<accession>A0A561VS92</accession>
<sequence>MSAVVAMPAAKRPRTRGAVRNAPLADDLFRLMHKERDGALQLHEDVAGLVLAAALLGELVLGGHLMITADYAVTVPTRPAPYEPLAHEVLDIVTCESHPAPTWLLFLATTAYDRVAGRMVREGHVEQVAARRLFSRNRTGYRPADGNNAAWPWARLLNRLQRQEPLDNTDRLLGGLLLACDWHRTVLRTADLNVTLSLRHELQQAPEPVQLLAALTENAVGSAVTSRLR</sequence>
<dbReference type="EMBL" id="VIWY01000004">
    <property type="protein sequence ID" value="TWG14495.1"/>
    <property type="molecule type" value="Genomic_DNA"/>
</dbReference>
<keyword evidence="6" id="KW-1185">Reference proteome</keyword>
<evidence type="ECO:0000313" key="5">
    <source>
        <dbReference type="EMBL" id="TWG14495.1"/>
    </source>
</evidence>
<dbReference type="Proteomes" id="UP000320239">
    <property type="component" value="Unassembled WGS sequence"/>
</dbReference>